<organism evidence="3 4">
    <name type="scientific">Methylopila jiangsuensis</name>
    <dbReference type="NCBI Taxonomy" id="586230"/>
    <lineage>
        <taxon>Bacteria</taxon>
        <taxon>Pseudomonadati</taxon>
        <taxon>Pseudomonadota</taxon>
        <taxon>Alphaproteobacteria</taxon>
        <taxon>Hyphomicrobiales</taxon>
        <taxon>Methylopilaceae</taxon>
        <taxon>Methylopila</taxon>
    </lineage>
</organism>
<reference evidence="3" key="1">
    <citation type="journal article" date="2014" name="Int. J. Syst. Evol. Microbiol.">
        <title>Complete genome sequence of Corynebacterium casei LMG S-19264T (=DSM 44701T), isolated from a smear-ripened cheese.</title>
        <authorList>
            <consortium name="US DOE Joint Genome Institute (JGI-PGF)"/>
            <person name="Walter F."/>
            <person name="Albersmeier A."/>
            <person name="Kalinowski J."/>
            <person name="Ruckert C."/>
        </authorList>
    </citation>
    <scope>NUCLEOTIDE SEQUENCE</scope>
    <source>
        <strain evidence="3">VKM B-2555</strain>
    </source>
</reference>
<keyword evidence="4" id="KW-1185">Reference proteome</keyword>
<proteinExistence type="predicted"/>
<accession>A0A9W6JID0</accession>
<name>A0A9W6JID0_9HYPH</name>
<comment type="caution">
    <text evidence="3">The sequence shown here is derived from an EMBL/GenBank/DDBJ whole genome shotgun (WGS) entry which is preliminary data.</text>
</comment>
<feature type="region of interest" description="Disordered" evidence="1">
    <location>
        <begin position="28"/>
        <end position="92"/>
    </location>
</feature>
<evidence type="ECO:0000313" key="3">
    <source>
        <dbReference type="EMBL" id="GLK77777.1"/>
    </source>
</evidence>
<sequence>MILRSTAFAAAAVLALLAVGPVAAAPRCDDRAGVARHTDRDGHDHAMGPEHAGHGHGEVTRNHKGYALKPRCDAAPAALKPVRAPSDRSDRP</sequence>
<evidence type="ECO:0000313" key="4">
    <source>
        <dbReference type="Proteomes" id="UP001143364"/>
    </source>
</evidence>
<feature type="signal peptide" evidence="2">
    <location>
        <begin position="1"/>
        <end position="24"/>
    </location>
</feature>
<evidence type="ECO:0000256" key="2">
    <source>
        <dbReference type="SAM" id="SignalP"/>
    </source>
</evidence>
<keyword evidence="2" id="KW-0732">Signal</keyword>
<reference evidence="3" key="2">
    <citation type="submission" date="2023-01" db="EMBL/GenBank/DDBJ databases">
        <authorList>
            <person name="Sun Q."/>
            <person name="Evtushenko L."/>
        </authorList>
    </citation>
    <scope>NUCLEOTIDE SEQUENCE</scope>
    <source>
        <strain evidence="3">VKM B-2555</strain>
    </source>
</reference>
<evidence type="ECO:0000256" key="1">
    <source>
        <dbReference type="SAM" id="MobiDB-lite"/>
    </source>
</evidence>
<dbReference type="EMBL" id="BSFK01000016">
    <property type="protein sequence ID" value="GLK77777.1"/>
    <property type="molecule type" value="Genomic_DNA"/>
</dbReference>
<dbReference type="RefSeq" id="WP_271205616.1">
    <property type="nucleotide sequence ID" value="NZ_BSFK01000016.1"/>
</dbReference>
<protein>
    <submittedName>
        <fullName evidence="3">Uncharacterized protein</fullName>
    </submittedName>
</protein>
<feature type="chain" id="PRO_5040722345" evidence="2">
    <location>
        <begin position="25"/>
        <end position="92"/>
    </location>
</feature>
<gene>
    <name evidence="3" type="ORF">GCM10008171_30310</name>
</gene>
<feature type="compositionally biased region" description="Basic and acidic residues" evidence="1">
    <location>
        <begin position="28"/>
        <end position="61"/>
    </location>
</feature>
<dbReference type="Proteomes" id="UP001143364">
    <property type="component" value="Unassembled WGS sequence"/>
</dbReference>
<dbReference type="AlphaFoldDB" id="A0A9W6JID0"/>